<dbReference type="Proteomes" id="UP000253664">
    <property type="component" value="Unassembled WGS sequence"/>
</dbReference>
<dbReference type="OrthoDB" id="5242881at2759"/>
<proteinExistence type="predicted"/>
<evidence type="ECO:0000313" key="1">
    <source>
        <dbReference type="EMBL" id="RCI13751.1"/>
    </source>
</evidence>
<reference evidence="1 2" key="1">
    <citation type="journal article" date="2015" name="BMC Genomics">
        <title>Insights from the genome of Ophiocordyceps polyrhachis-furcata to pathogenicity and host specificity in insect fungi.</title>
        <authorList>
            <person name="Wichadakul D."/>
            <person name="Kobmoo N."/>
            <person name="Ingsriswang S."/>
            <person name="Tangphatsornruang S."/>
            <person name="Chantasingh D."/>
            <person name="Luangsa-ard J.J."/>
            <person name="Eurwilaichitr L."/>
        </authorList>
    </citation>
    <scope>NUCLEOTIDE SEQUENCE [LARGE SCALE GENOMIC DNA]</scope>
    <source>
        <strain evidence="1 2">BCC 54312</strain>
    </source>
</reference>
<dbReference type="AlphaFoldDB" id="A0A367LH62"/>
<evidence type="ECO:0000313" key="2">
    <source>
        <dbReference type="Proteomes" id="UP000253664"/>
    </source>
</evidence>
<comment type="caution">
    <text evidence="1">The sequence shown here is derived from an EMBL/GenBank/DDBJ whole genome shotgun (WGS) entry which is preliminary data.</text>
</comment>
<sequence length="63" mass="7163">MPLGPLRPDDSSRRLYPTRNFKNAPIALQEYYNYYLAAAAADKLYNDDDDDNRITITAAAPRV</sequence>
<protein>
    <submittedName>
        <fullName evidence="1">Uncharacterized protein</fullName>
    </submittedName>
</protein>
<name>A0A367LH62_9HYPO</name>
<accession>A0A367LH62</accession>
<dbReference type="EMBL" id="LKCN02000005">
    <property type="protein sequence ID" value="RCI13751.1"/>
    <property type="molecule type" value="Genomic_DNA"/>
</dbReference>
<gene>
    <name evidence="1" type="ORF">L249_8315</name>
</gene>
<organism evidence="1 2">
    <name type="scientific">Ophiocordyceps polyrhachis-furcata BCC 54312</name>
    <dbReference type="NCBI Taxonomy" id="1330021"/>
    <lineage>
        <taxon>Eukaryota</taxon>
        <taxon>Fungi</taxon>
        <taxon>Dikarya</taxon>
        <taxon>Ascomycota</taxon>
        <taxon>Pezizomycotina</taxon>
        <taxon>Sordariomycetes</taxon>
        <taxon>Hypocreomycetidae</taxon>
        <taxon>Hypocreales</taxon>
        <taxon>Ophiocordycipitaceae</taxon>
        <taxon>Ophiocordyceps</taxon>
    </lineage>
</organism>
<keyword evidence="2" id="KW-1185">Reference proteome</keyword>